<gene>
    <name evidence="2" type="ORF">F8C82_08490</name>
</gene>
<dbReference type="Pfam" id="PF13795">
    <property type="entry name" value="HupE_UreJ_2"/>
    <property type="match status" value="1"/>
</dbReference>
<feature type="transmembrane region" description="Helical" evidence="1">
    <location>
        <begin position="71"/>
        <end position="89"/>
    </location>
</feature>
<feature type="transmembrane region" description="Helical" evidence="1">
    <location>
        <begin position="101"/>
        <end position="120"/>
    </location>
</feature>
<keyword evidence="1" id="KW-1133">Transmembrane helix</keyword>
<comment type="caution">
    <text evidence="2">The sequence shown here is derived from an EMBL/GenBank/DDBJ whole genome shotgun (WGS) entry which is preliminary data.</text>
</comment>
<sequence>MNDFELYFRLGYEHITDLNGMDHILFLLGLTAIYQFKHWGRLLGVVTAFTVGHTVTLVLAAMDVISVNAGLVEFLIPVTILITGLVNLMPVGQNPKNNLRIFIALLFGLVHGLGFSNFYRMMTMGDADTWGYLLPFGLGVEVGQLLIVFLVLLITAILHNFMRLKLRDWNIFNSGLVSGIAVYLMIQTWPF</sequence>
<keyword evidence="1" id="KW-0812">Transmembrane</keyword>
<dbReference type="EMBL" id="WBVQ01000002">
    <property type="protein sequence ID" value="KAB2815727.1"/>
    <property type="molecule type" value="Genomic_DNA"/>
</dbReference>
<organism evidence="2 3">
    <name type="scientific">Phaeocystidibacter marisrubri</name>
    <dbReference type="NCBI Taxonomy" id="1577780"/>
    <lineage>
        <taxon>Bacteria</taxon>
        <taxon>Pseudomonadati</taxon>
        <taxon>Bacteroidota</taxon>
        <taxon>Flavobacteriia</taxon>
        <taxon>Flavobacteriales</taxon>
        <taxon>Phaeocystidibacteraceae</taxon>
        <taxon>Phaeocystidibacter</taxon>
    </lineage>
</organism>
<dbReference type="Proteomes" id="UP000484164">
    <property type="component" value="Unassembled WGS sequence"/>
</dbReference>
<feature type="transmembrane region" description="Helical" evidence="1">
    <location>
        <begin position="43"/>
        <end position="65"/>
    </location>
</feature>
<evidence type="ECO:0000256" key="1">
    <source>
        <dbReference type="SAM" id="Phobius"/>
    </source>
</evidence>
<feature type="transmembrane region" description="Helical" evidence="1">
    <location>
        <begin position="170"/>
        <end position="189"/>
    </location>
</feature>
<dbReference type="RefSeq" id="WP_151693157.1">
    <property type="nucleotide sequence ID" value="NZ_BMGX01000001.1"/>
</dbReference>
<name>A0A6L3ZE49_9FLAO</name>
<feature type="transmembrane region" description="Helical" evidence="1">
    <location>
        <begin position="132"/>
        <end position="158"/>
    </location>
</feature>
<protein>
    <submittedName>
        <fullName evidence="2">HupE/UreJ family protein</fullName>
    </submittedName>
</protein>
<evidence type="ECO:0000313" key="3">
    <source>
        <dbReference type="Proteomes" id="UP000484164"/>
    </source>
</evidence>
<accession>A0A6L3ZE49</accession>
<reference evidence="2 3" key="1">
    <citation type="submission" date="2019-10" db="EMBL/GenBank/DDBJ databases">
        <title>Genome sequence of Phaeocystidibacter marisrubri JCM30614 (type strain).</title>
        <authorList>
            <person name="Bowman J.P."/>
        </authorList>
    </citation>
    <scope>NUCLEOTIDE SEQUENCE [LARGE SCALE GENOMIC DNA]</scope>
    <source>
        <strain evidence="2 3">JCM 30614</strain>
    </source>
</reference>
<dbReference type="AlphaFoldDB" id="A0A6L3ZE49"/>
<proteinExistence type="predicted"/>
<dbReference type="InterPro" id="IPR032809">
    <property type="entry name" value="Put_HupE_UreJ"/>
</dbReference>
<keyword evidence="3" id="KW-1185">Reference proteome</keyword>
<dbReference type="OrthoDB" id="9808870at2"/>
<evidence type="ECO:0000313" key="2">
    <source>
        <dbReference type="EMBL" id="KAB2815727.1"/>
    </source>
</evidence>
<keyword evidence="1" id="KW-0472">Membrane</keyword>